<dbReference type="Gene3D" id="3.10.450.40">
    <property type="match status" value="1"/>
</dbReference>
<sequence>MISTPEAVLELSKTSNKILSENNPSKIRDFITVLIKNIFELNMPKKDPVLLLNGRIYKDIIEIRRSAYNILQRYQVGDKVLDEDKKFIEELFSYHPIALSKLSSMTNILIGIHRDGENETMCFMVEKQGEFADISYIKAIKGFLQHKEADAEQDALCQLQETKDKIITILIKVLKDNPLMIKHLTQQLQLFCPHRSADTKTIKFYMKNLLAITEKYPAISEYTISLSIEKFLEIEFESELDKLDNLMSEFINFLHKSYSPSIFRHILSVFKTHILTTYQTLYIQHIILNLCNFSSTNQELFLSLLIKEIYSLKQTSASSAYIISFLLVYPDLSIICIKHLLYFCLKISKKPLKIQHCKDVMKYLVFLLALKSEYLQEEMIRKKTEKLLKKYGLLKNMPLHEGVDYTEIIALAGYCGDLCFCTLYLPFHGDMPDFKLCSVYFSQNLLLTQHKKRKRCMSIDLPKEFFTRKRIFSIDETKIMDKNDCASSVTTVGS</sequence>
<dbReference type="PANTHER" id="PTHR12790">
    <property type="entry name" value="TRANSCRIPTION INITIATION FACTOR IA RRN3"/>
    <property type="match status" value="1"/>
</dbReference>
<dbReference type="Pfam" id="PF11523">
    <property type="entry name" value="DUF3223"/>
    <property type="match status" value="1"/>
</dbReference>
<reference evidence="2 3" key="1">
    <citation type="submission" date="2016-11" db="EMBL/GenBank/DDBJ databases">
        <title>The macronuclear genome of Stentor coeruleus: a giant cell with tiny introns.</title>
        <authorList>
            <person name="Slabodnick M."/>
            <person name="Ruby J.G."/>
            <person name="Reiff S.B."/>
            <person name="Swart E.C."/>
            <person name="Gosai S."/>
            <person name="Prabakaran S."/>
            <person name="Witkowska E."/>
            <person name="Larue G.E."/>
            <person name="Fisher S."/>
            <person name="Freeman R.M."/>
            <person name="Gunawardena J."/>
            <person name="Chu W."/>
            <person name="Stover N.A."/>
            <person name="Gregory B.D."/>
            <person name="Nowacki M."/>
            <person name="Derisi J."/>
            <person name="Roy S.W."/>
            <person name="Marshall W.F."/>
            <person name="Sood P."/>
        </authorList>
    </citation>
    <scope>NUCLEOTIDE SEQUENCE [LARGE SCALE GENOMIC DNA]</scope>
    <source>
        <strain evidence="2">WM001</strain>
    </source>
</reference>
<evidence type="ECO:0000256" key="1">
    <source>
        <dbReference type="ARBA" id="ARBA00010098"/>
    </source>
</evidence>
<dbReference type="EMBL" id="MPUH01000235">
    <property type="protein sequence ID" value="OMJ85489.1"/>
    <property type="molecule type" value="Genomic_DNA"/>
</dbReference>
<protein>
    <submittedName>
        <fullName evidence="2">Uncharacterized protein</fullName>
    </submittedName>
</protein>
<gene>
    <name evidence="2" type="ORF">SteCoe_13175</name>
</gene>
<dbReference type="GO" id="GO:0001042">
    <property type="term" value="F:RNA polymerase I core binding"/>
    <property type="evidence" value="ECO:0007669"/>
    <property type="project" value="TreeGrafter"/>
</dbReference>
<dbReference type="GO" id="GO:0005634">
    <property type="term" value="C:nucleus"/>
    <property type="evidence" value="ECO:0007669"/>
    <property type="project" value="TreeGrafter"/>
</dbReference>
<dbReference type="Proteomes" id="UP000187209">
    <property type="component" value="Unassembled WGS sequence"/>
</dbReference>
<evidence type="ECO:0000313" key="2">
    <source>
        <dbReference type="EMBL" id="OMJ85489.1"/>
    </source>
</evidence>
<proteinExistence type="inferred from homology"/>
<organism evidence="2 3">
    <name type="scientific">Stentor coeruleus</name>
    <dbReference type="NCBI Taxonomy" id="5963"/>
    <lineage>
        <taxon>Eukaryota</taxon>
        <taxon>Sar</taxon>
        <taxon>Alveolata</taxon>
        <taxon>Ciliophora</taxon>
        <taxon>Postciliodesmatophora</taxon>
        <taxon>Heterotrichea</taxon>
        <taxon>Heterotrichida</taxon>
        <taxon>Stentoridae</taxon>
        <taxon>Stentor</taxon>
    </lineage>
</organism>
<name>A0A1R2C907_9CILI</name>
<dbReference type="Pfam" id="PF05327">
    <property type="entry name" value="RRN3"/>
    <property type="match status" value="1"/>
</dbReference>
<dbReference type="AlphaFoldDB" id="A0A1R2C907"/>
<evidence type="ECO:0000313" key="3">
    <source>
        <dbReference type="Proteomes" id="UP000187209"/>
    </source>
</evidence>
<dbReference type="PANTHER" id="PTHR12790:SF0">
    <property type="entry name" value="RNA POLYMERASE I-SPECIFIC TRANSCRIPTION INITIATION FACTOR RRN3-RELATED"/>
    <property type="match status" value="1"/>
</dbReference>
<comment type="similarity">
    <text evidence="1">Belongs to the RRN3 family.</text>
</comment>
<dbReference type="GO" id="GO:0006361">
    <property type="term" value="P:transcription initiation at RNA polymerase I promoter"/>
    <property type="evidence" value="ECO:0007669"/>
    <property type="project" value="InterPro"/>
</dbReference>
<accession>A0A1R2C907</accession>
<dbReference type="GO" id="GO:0001181">
    <property type="term" value="F:RNA polymerase I general transcription initiation factor activity"/>
    <property type="evidence" value="ECO:0007669"/>
    <property type="project" value="InterPro"/>
</dbReference>
<comment type="caution">
    <text evidence="2">The sequence shown here is derived from an EMBL/GenBank/DDBJ whole genome shotgun (WGS) entry which is preliminary data.</text>
</comment>
<keyword evidence="3" id="KW-1185">Reference proteome</keyword>
<dbReference type="InterPro" id="IPR007991">
    <property type="entry name" value="RNA_pol_I_trans_ini_fac_RRN3"/>
</dbReference>
<dbReference type="OrthoDB" id="409625at2759"/>